<dbReference type="PANTHER" id="PTHR23028">
    <property type="entry name" value="ACETYLTRANSFERASE"/>
    <property type="match status" value="1"/>
</dbReference>
<feature type="transmembrane region" description="Helical" evidence="1">
    <location>
        <begin position="146"/>
        <end position="167"/>
    </location>
</feature>
<dbReference type="InterPro" id="IPR002656">
    <property type="entry name" value="Acyl_transf_3_dom"/>
</dbReference>
<feature type="transmembrane region" description="Helical" evidence="1">
    <location>
        <begin position="300"/>
        <end position="319"/>
    </location>
</feature>
<dbReference type="InterPro" id="IPR050879">
    <property type="entry name" value="Acyltransferase_3"/>
</dbReference>
<keyword evidence="1" id="KW-0472">Membrane</keyword>
<dbReference type="RefSeq" id="WP_189967860.1">
    <property type="nucleotide sequence ID" value="NZ_BMUA01000021.1"/>
</dbReference>
<protein>
    <submittedName>
        <fullName evidence="3">Acyltransferase</fullName>
    </submittedName>
</protein>
<accession>A0ABQ3QSF0</accession>
<evidence type="ECO:0000313" key="4">
    <source>
        <dbReference type="Proteomes" id="UP001050808"/>
    </source>
</evidence>
<keyword evidence="3" id="KW-0012">Acyltransferase</keyword>
<feature type="transmembrane region" description="Helical" evidence="1">
    <location>
        <begin position="43"/>
        <end position="68"/>
    </location>
</feature>
<feature type="transmembrane region" description="Helical" evidence="1">
    <location>
        <begin position="179"/>
        <end position="196"/>
    </location>
</feature>
<feature type="transmembrane region" description="Helical" evidence="1">
    <location>
        <begin position="15"/>
        <end position="36"/>
    </location>
</feature>
<dbReference type="Proteomes" id="UP001050808">
    <property type="component" value="Unassembled WGS sequence"/>
</dbReference>
<keyword evidence="3" id="KW-0808">Transferase</keyword>
<proteinExistence type="predicted"/>
<dbReference type="Pfam" id="PF01757">
    <property type="entry name" value="Acyl_transf_3"/>
    <property type="match status" value="1"/>
</dbReference>
<reference evidence="3" key="1">
    <citation type="submission" date="2024-05" db="EMBL/GenBank/DDBJ databases">
        <title>Whole genome shotgun sequence of Streptomyces violascens NBRC 12920.</title>
        <authorList>
            <person name="Komaki H."/>
            <person name="Tamura T."/>
        </authorList>
    </citation>
    <scope>NUCLEOTIDE SEQUENCE</scope>
    <source>
        <strain evidence="3">NBRC 12920</strain>
    </source>
</reference>
<evidence type="ECO:0000259" key="2">
    <source>
        <dbReference type="Pfam" id="PF01757"/>
    </source>
</evidence>
<keyword evidence="4" id="KW-1185">Reference proteome</keyword>
<feature type="transmembrane region" description="Helical" evidence="1">
    <location>
        <begin position="272"/>
        <end position="288"/>
    </location>
</feature>
<dbReference type="EMBL" id="BNDY01000017">
    <property type="protein sequence ID" value="GHI40216.1"/>
    <property type="molecule type" value="Genomic_DNA"/>
</dbReference>
<dbReference type="PANTHER" id="PTHR23028:SF53">
    <property type="entry name" value="ACYL_TRANSF_3 DOMAIN-CONTAINING PROTEIN"/>
    <property type="match status" value="1"/>
</dbReference>
<keyword evidence="1" id="KW-0812">Transmembrane</keyword>
<dbReference type="GO" id="GO:0016746">
    <property type="term" value="F:acyltransferase activity"/>
    <property type="evidence" value="ECO:0007669"/>
    <property type="project" value="UniProtKB-KW"/>
</dbReference>
<feature type="domain" description="Acyltransferase 3" evidence="2">
    <location>
        <begin position="12"/>
        <end position="355"/>
    </location>
</feature>
<organism evidence="3 4">
    <name type="scientific">Streptomyces violascens</name>
    <dbReference type="NCBI Taxonomy" id="67381"/>
    <lineage>
        <taxon>Bacteria</taxon>
        <taxon>Bacillati</taxon>
        <taxon>Actinomycetota</taxon>
        <taxon>Actinomycetes</taxon>
        <taxon>Kitasatosporales</taxon>
        <taxon>Streptomycetaceae</taxon>
        <taxon>Streptomyces</taxon>
    </lineage>
</organism>
<name>A0ABQ3QSF0_9ACTN</name>
<keyword evidence="1" id="KW-1133">Transmembrane helix</keyword>
<feature type="transmembrane region" description="Helical" evidence="1">
    <location>
        <begin position="331"/>
        <end position="354"/>
    </location>
</feature>
<feature type="transmembrane region" description="Helical" evidence="1">
    <location>
        <begin position="88"/>
        <end position="106"/>
    </location>
</feature>
<gene>
    <name evidence="3" type="ORF">Sviol_46240</name>
</gene>
<comment type="caution">
    <text evidence="3">The sequence shown here is derived from an EMBL/GenBank/DDBJ whole genome shotgun (WGS) entry which is preliminary data.</text>
</comment>
<sequence length="390" mass="41978">MLPPTGSERLPSLTGLRFLLAACVLMAHALSGSAIFSERPQAALSVAAAPLATSAVAGFFVLSGFVLAWSYRPGDRARAFWRRRFWKIYPNHALGWALGALFFVVATAPSPMAVGGSATVLGGAAELFLLKVWMPVPEAFNGFNDPSWSVCCEAFFYLLFPVLIFAARRLSRTGLRCTWLALACAILTFPAVAMALDGRALPGWPLGLNALWFGYVFPPVRLTEFMLGMVTARLVQEGAWPRLNAPIRIGVLVTVLATTPFLPLTYCLGASYGLPFSLIVAGLAVRDIQGRSRLLARPAMVALGEASYALYIVHFPLLMSARQAVGVNHRFAVLNGVLFAAGLMVAAQLVALLVHRRYEQPIQARFARGTRAVSSGRLEHSALPATDSCG</sequence>
<evidence type="ECO:0000313" key="3">
    <source>
        <dbReference type="EMBL" id="GHI40216.1"/>
    </source>
</evidence>
<evidence type="ECO:0000256" key="1">
    <source>
        <dbReference type="SAM" id="Phobius"/>
    </source>
</evidence>